<dbReference type="AlphaFoldDB" id="I4HAV1"/>
<comment type="caution">
    <text evidence="1">The sequence shown here is derived from an EMBL/GenBank/DDBJ whole genome shotgun (WGS) entry which is preliminary data.</text>
</comment>
<dbReference type="RefSeq" id="WP_002789210.1">
    <property type="nucleotide sequence ID" value="NZ_HE973365.1"/>
</dbReference>
<gene>
    <name evidence="1" type="ORF">MICAF_4740005</name>
</gene>
<evidence type="ECO:0000313" key="2">
    <source>
        <dbReference type="Proteomes" id="UP000003613"/>
    </source>
</evidence>
<organism evidence="1 2">
    <name type="scientific">Microcystis aeruginosa PCC 9807</name>
    <dbReference type="NCBI Taxonomy" id="1160283"/>
    <lineage>
        <taxon>Bacteria</taxon>
        <taxon>Bacillati</taxon>
        <taxon>Cyanobacteriota</taxon>
        <taxon>Cyanophyceae</taxon>
        <taxon>Oscillatoriophycideae</taxon>
        <taxon>Chroococcales</taxon>
        <taxon>Microcystaceae</taxon>
        <taxon>Microcystis</taxon>
    </lineage>
</organism>
<proteinExistence type="predicted"/>
<dbReference type="EMBL" id="CAIM01000417">
    <property type="protein sequence ID" value="CCI19175.1"/>
    <property type="molecule type" value="Genomic_DNA"/>
</dbReference>
<sequence length="83" mass="9370">MKAEGFDRKFDDGENIIEYLDLTKIKRSNCEEKSASSNSLQTSLFVVVAGDGSIRRHKSTKSLSGKKRFKLVRSRAKTIDKNC</sequence>
<protein>
    <submittedName>
        <fullName evidence="1">Uncharacterized protein</fullName>
    </submittedName>
</protein>
<accession>I4HAV1</accession>
<dbReference type="Proteomes" id="UP000003613">
    <property type="component" value="Unassembled WGS sequence"/>
</dbReference>
<name>I4HAV1_MICAE</name>
<dbReference type="HOGENOM" id="CLU_2538770_0_0_3"/>
<reference evidence="1 2" key="1">
    <citation type="submission" date="2012-04" db="EMBL/GenBank/DDBJ databases">
        <authorList>
            <person name="Genoscope - CEA"/>
        </authorList>
    </citation>
    <scope>NUCLEOTIDE SEQUENCE [LARGE SCALE GENOMIC DNA]</scope>
    <source>
        <strain evidence="1 2">9807</strain>
    </source>
</reference>
<evidence type="ECO:0000313" key="1">
    <source>
        <dbReference type="EMBL" id="CCI19175.1"/>
    </source>
</evidence>